<dbReference type="Pfam" id="PF05239">
    <property type="entry name" value="PRC"/>
    <property type="match status" value="1"/>
</dbReference>
<dbReference type="Gene3D" id="2.30.30.240">
    <property type="entry name" value="PRC-barrel domain"/>
    <property type="match status" value="1"/>
</dbReference>
<comment type="caution">
    <text evidence="3">The sequence shown here is derived from an EMBL/GenBank/DDBJ whole genome shotgun (WGS) entry which is preliminary data.</text>
</comment>
<dbReference type="InterPro" id="IPR011033">
    <property type="entry name" value="PRC_barrel-like_sf"/>
</dbReference>
<protein>
    <submittedName>
        <fullName evidence="3">Photosystem reaction center subunit H</fullName>
    </submittedName>
</protein>
<dbReference type="OrthoDB" id="286778at2"/>
<gene>
    <name evidence="3" type="ORF">WJ33_25045</name>
</gene>
<accession>A0A103RHD5</accession>
<name>A0A103RHD5_9BURK</name>
<dbReference type="InterPro" id="IPR027275">
    <property type="entry name" value="PRC-brl_dom"/>
</dbReference>
<feature type="domain" description="PRC-barrel" evidence="2">
    <location>
        <begin position="26"/>
        <end position="96"/>
    </location>
</feature>
<organism evidence="3 4">
    <name type="scientific">Burkholderia ubonensis</name>
    <dbReference type="NCBI Taxonomy" id="101571"/>
    <lineage>
        <taxon>Bacteria</taxon>
        <taxon>Pseudomonadati</taxon>
        <taxon>Pseudomonadota</taxon>
        <taxon>Betaproteobacteria</taxon>
        <taxon>Burkholderiales</taxon>
        <taxon>Burkholderiaceae</taxon>
        <taxon>Burkholderia</taxon>
        <taxon>Burkholderia cepacia complex</taxon>
    </lineage>
</organism>
<dbReference type="EMBL" id="LOXM01000119">
    <property type="protein sequence ID" value="KVG67838.1"/>
    <property type="molecule type" value="Genomic_DNA"/>
</dbReference>
<dbReference type="AlphaFoldDB" id="A0A103RHD5"/>
<evidence type="ECO:0000313" key="3">
    <source>
        <dbReference type="EMBL" id="KVG67838.1"/>
    </source>
</evidence>
<evidence type="ECO:0000259" key="2">
    <source>
        <dbReference type="Pfam" id="PF05239"/>
    </source>
</evidence>
<dbReference type="PANTHER" id="PTHR36505">
    <property type="entry name" value="BLR1072 PROTEIN"/>
    <property type="match status" value="1"/>
</dbReference>
<reference evidence="3 4" key="1">
    <citation type="submission" date="2015-11" db="EMBL/GenBank/DDBJ databases">
        <title>Expanding the genomic diversity of Burkholderia species for the development of highly accurate diagnostics.</title>
        <authorList>
            <person name="Sahl J."/>
            <person name="Keim P."/>
            <person name="Wagner D."/>
        </authorList>
    </citation>
    <scope>NUCLEOTIDE SEQUENCE [LARGE SCALE GENOMIC DNA]</scope>
    <source>
        <strain evidence="3 4">MSMB2036</strain>
    </source>
</reference>
<evidence type="ECO:0000313" key="4">
    <source>
        <dbReference type="Proteomes" id="UP000064029"/>
    </source>
</evidence>
<feature type="region of interest" description="Disordered" evidence="1">
    <location>
        <begin position="1"/>
        <end position="31"/>
    </location>
</feature>
<dbReference type="SUPFAM" id="SSF50346">
    <property type="entry name" value="PRC-barrel domain"/>
    <property type="match status" value="1"/>
</dbReference>
<dbReference type="RefSeq" id="WP_059751819.1">
    <property type="nucleotide sequence ID" value="NZ_LOXM01000119.1"/>
</dbReference>
<dbReference type="Proteomes" id="UP000064029">
    <property type="component" value="Unassembled WGS sequence"/>
</dbReference>
<evidence type="ECO:0000256" key="1">
    <source>
        <dbReference type="SAM" id="MobiDB-lite"/>
    </source>
</evidence>
<proteinExistence type="predicted"/>
<sequence>MHTSDQRRHTTIIRKGRETASGPGPDVMAASTLDGDKVLTSDGDDVGKIKEIMLDVGSGRVAYAVLSSGGILGIGDKLLAIPWSALTLDTERKCFLLSVSSERVRNAPGFDKDHWPAMADPQWAGPIHEYYGSAPYWDVGDELGVERGDGPR</sequence>
<dbReference type="PANTHER" id="PTHR36505:SF1">
    <property type="entry name" value="BLR1072 PROTEIN"/>
    <property type="match status" value="1"/>
</dbReference>